<evidence type="ECO:0000313" key="1">
    <source>
        <dbReference type="EMBL" id="UBU98351.1"/>
    </source>
</evidence>
<gene>
    <name evidence="1" type="primary">orf132B</name>
</gene>
<proteinExistence type="predicted"/>
<accession>A0A8K1I7L4</accession>
<organism evidence="1">
    <name type="scientific">Morchella brunnea</name>
    <dbReference type="NCBI Taxonomy" id="1174671"/>
    <lineage>
        <taxon>Eukaryota</taxon>
        <taxon>Fungi</taxon>
        <taxon>Dikarya</taxon>
        <taxon>Ascomycota</taxon>
        <taxon>Pezizomycotina</taxon>
        <taxon>Pezizomycetes</taxon>
        <taxon>Pezizales</taxon>
        <taxon>Morchellaceae</taxon>
        <taxon>Morchella</taxon>
    </lineage>
</organism>
<keyword evidence="1" id="KW-0496">Mitochondrion</keyword>
<geneLocation type="mitochondrion" evidence="1"/>
<dbReference type="GeneID" id="68665285"/>
<name>A0A8K1I7L4_9PEZI</name>
<dbReference type="RefSeq" id="YP_010218586.1">
    <property type="nucleotide sequence ID" value="NC_058917.1"/>
</dbReference>
<reference evidence="1" key="1">
    <citation type="submission" date="2021-01" db="EMBL/GenBank/DDBJ databases">
        <authorList>
            <person name="Sun H.-H."/>
            <person name="Zhang S."/>
            <person name="Zhang Y.-J."/>
        </authorList>
    </citation>
    <scope>NUCLEOTIDE SEQUENCE</scope>
    <source>
        <strain evidence="1">CMM1</strain>
    </source>
</reference>
<protein>
    <submittedName>
        <fullName evidence="1">Uncharacterized protein</fullName>
    </submittedName>
</protein>
<dbReference type="AlphaFoldDB" id="A0A8K1I7L4"/>
<sequence length="132" mass="15258">MGGGLQHASFAAGCMLKPPRAHNFYGTLPLPNRISNLRPSVSMTMTPRPPRWAGGSACRDRYRLGFFATSFFCFCGGGGDRNWVIYFCFLFFEGKPKARLLAPQTYVFFFFYLPYFNGRFFDLKINQIYFYF</sequence>
<dbReference type="EMBL" id="MW538937">
    <property type="protein sequence ID" value="UBU98351.1"/>
    <property type="molecule type" value="Genomic_DNA"/>
</dbReference>